<evidence type="ECO:0000313" key="2">
    <source>
        <dbReference type="EMBL" id="SHK32207.1"/>
    </source>
</evidence>
<dbReference type="RefSeq" id="WP_073111383.1">
    <property type="nucleotide sequence ID" value="NZ_FQZY01000042.1"/>
</dbReference>
<evidence type="ECO:0000313" key="3">
    <source>
        <dbReference type="Proteomes" id="UP000184301"/>
    </source>
</evidence>
<evidence type="ECO:0000256" key="1">
    <source>
        <dbReference type="SAM" id="Phobius"/>
    </source>
</evidence>
<keyword evidence="3" id="KW-1185">Reference proteome</keyword>
<reference evidence="2 3" key="1">
    <citation type="submission" date="2016-11" db="EMBL/GenBank/DDBJ databases">
        <authorList>
            <person name="Jaros S."/>
            <person name="Januszkiewicz K."/>
            <person name="Wedrychowicz H."/>
        </authorList>
    </citation>
    <scope>NUCLEOTIDE SEQUENCE [LARGE SCALE GENOMIC DNA]</scope>
    <source>
        <strain evidence="2 3">DSM 15480</strain>
    </source>
</reference>
<keyword evidence="1" id="KW-0812">Transmembrane</keyword>
<evidence type="ECO:0008006" key="4">
    <source>
        <dbReference type="Google" id="ProtNLM"/>
    </source>
</evidence>
<protein>
    <recommendedName>
        <fullName evidence="4">DUF3784 domain-containing protein</fullName>
    </recommendedName>
</protein>
<keyword evidence="1" id="KW-1133">Transmembrane helix</keyword>
<sequence>MGNMVGSIIMCILAIAFFLISYRQFKEKGFIFNNAYIFASKEERESMDRKPLYKQSGIVFLLIGITFLIIAIDIIIQTGWLYYCELVIIAGTMVYAIISSVKIEKRTK</sequence>
<dbReference type="Proteomes" id="UP000184301">
    <property type="component" value="Unassembled WGS sequence"/>
</dbReference>
<keyword evidence="1" id="KW-0472">Membrane</keyword>
<dbReference type="EMBL" id="FQZY01000042">
    <property type="protein sequence ID" value="SHK32207.1"/>
    <property type="molecule type" value="Genomic_DNA"/>
</dbReference>
<feature type="transmembrane region" description="Helical" evidence="1">
    <location>
        <begin position="57"/>
        <end position="74"/>
    </location>
</feature>
<organism evidence="2 3">
    <name type="scientific">Hespellia stercorisuis DSM 15480</name>
    <dbReference type="NCBI Taxonomy" id="1121950"/>
    <lineage>
        <taxon>Bacteria</taxon>
        <taxon>Bacillati</taxon>
        <taxon>Bacillota</taxon>
        <taxon>Clostridia</taxon>
        <taxon>Lachnospirales</taxon>
        <taxon>Lachnospiraceae</taxon>
        <taxon>Hespellia</taxon>
    </lineage>
</organism>
<name>A0A1M6RIL7_9FIRM</name>
<dbReference type="AlphaFoldDB" id="A0A1M6RIL7"/>
<dbReference type="InterPro" id="IPR017259">
    <property type="entry name" value="UCP037672"/>
</dbReference>
<dbReference type="Pfam" id="PF12650">
    <property type="entry name" value="DUF3784"/>
    <property type="match status" value="1"/>
</dbReference>
<gene>
    <name evidence="2" type="ORF">SAMN02745243_02715</name>
</gene>
<feature type="transmembrane region" description="Helical" evidence="1">
    <location>
        <begin position="80"/>
        <end position="98"/>
    </location>
</feature>
<proteinExistence type="predicted"/>
<accession>A0A1M6RIL7</accession>
<feature type="transmembrane region" description="Helical" evidence="1">
    <location>
        <begin position="6"/>
        <end position="22"/>
    </location>
</feature>